<evidence type="ECO:0000313" key="1">
    <source>
        <dbReference type="EMBL" id="OHA06512.1"/>
    </source>
</evidence>
<reference evidence="1 2" key="1">
    <citation type="journal article" date="2016" name="Nat. Commun.">
        <title>Thousands of microbial genomes shed light on interconnected biogeochemical processes in an aquifer system.</title>
        <authorList>
            <person name="Anantharaman K."/>
            <person name="Brown C.T."/>
            <person name="Hug L.A."/>
            <person name="Sharon I."/>
            <person name="Castelle C.J."/>
            <person name="Probst A.J."/>
            <person name="Thomas B.C."/>
            <person name="Singh A."/>
            <person name="Wilkins M.J."/>
            <person name="Karaoz U."/>
            <person name="Brodie E.L."/>
            <person name="Williams K.H."/>
            <person name="Hubbard S.S."/>
            <person name="Banfield J.F."/>
        </authorList>
    </citation>
    <scope>NUCLEOTIDE SEQUENCE [LARGE SCALE GENOMIC DNA]</scope>
</reference>
<organism evidence="1 2">
    <name type="scientific">Candidatus Sungbacteria bacterium RIFCSPLOWO2_01_FULL_47_10</name>
    <dbReference type="NCBI Taxonomy" id="1802276"/>
    <lineage>
        <taxon>Bacteria</taxon>
        <taxon>Candidatus Sungiibacteriota</taxon>
    </lineage>
</organism>
<dbReference type="Proteomes" id="UP000177982">
    <property type="component" value="Unassembled WGS sequence"/>
</dbReference>
<accession>A0A1G2L6S9</accession>
<proteinExistence type="predicted"/>
<evidence type="ECO:0000313" key="2">
    <source>
        <dbReference type="Proteomes" id="UP000177982"/>
    </source>
</evidence>
<sequence length="348" mass="39899">MSPEKRKQKNKEVLKRSEMVIAKLLEQFDARETDERTLKRIIAAKEKYQPLKNARMRRLARSLRAIDTEEDIEEFGVDRRMLYYDEDSGGFYAKDNNGKKAVTVADVQSDCAWGLRYLPDPEMPHGVFRQTAKKILVNEARRDVEELYDKELALWNLGAASKTPLSHIEENWGKRGVPEGIIAETMARELLNRTSLNNSLGFVVVRANNMEDGIFKYDFKLQTSQRKRGVSLDDNSGEKEARRKKIGIQFTIRSGEGVWKKAVLDAVKKLYGGKLPVDEIIFVQVPTKDFSKAFTRWLEAEKPSGGPEQFLSKDLKMRLLKESTQGLVQLSDEEIERLIGGREVKEEL</sequence>
<gene>
    <name evidence="1" type="ORF">A2934_05205</name>
</gene>
<comment type="caution">
    <text evidence="1">The sequence shown here is derived from an EMBL/GenBank/DDBJ whole genome shotgun (WGS) entry which is preliminary data.</text>
</comment>
<protein>
    <submittedName>
        <fullName evidence="1">Uncharacterized protein</fullName>
    </submittedName>
</protein>
<name>A0A1G2L6S9_9BACT</name>
<dbReference type="AlphaFoldDB" id="A0A1G2L6S9"/>
<dbReference type="EMBL" id="MHQO01000028">
    <property type="protein sequence ID" value="OHA06512.1"/>
    <property type="molecule type" value="Genomic_DNA"/>
</dbReference>